<keyword evidence="3" id="KW-1185">Reference proteome</keyword>
<dbReference type="AlphaFoldDB" id="A0A2A6BIA4"/>
<reference evidence="2" key="2">
    <citation type="submission" date="2022-06" db="UniProtKB">
        <authorList>
            <consortium name="EnsemblMetazoa"/>
        </authorList>
    </citation>
    <scope>IDENTIFICATION</scope>
    <source>
        <strain evidence="2">PS312</strain>
    </source>
</reference>
<gene>
    <name evidence="2" type="primary">WBGene00284739</name>
</gene>
<reference evidence="3" key="1">
    <citation type="journal article" date="2008" name="Nat. Genet.">
        <title>The Pristionchus pacificus genome provides a unique perspective on nematode lifestyle and parasitism.</title>
        <authorList>
            <person name="Dieterich C."/>
            <person name="Clifton S.W."/>
            <person name="Schuster L.N."/>
            <person name="Chinwalla A."/>
            <person name="Delehaunty K."/>
            <person name="Dinkelacker I."/>
            <person name="Fulton L."/>
            <person name="Fulton R."/>
            <person name="Godfrey J."/>
            <person name="Minx P."/>
            <person name="Mitreva M."/>
            <person name="Roeseler W."/>
            <person name="Tian H."/>
            <person name="Witte H."/>
            <person name="Yang S.P."/>
            <person name="Wilson R.K."/>
            <person name="Sommer R.J."/>
        </authorList>
    </citation>
    <scope>NUCLEOTIDE SEQUENCE [LARGE SCALE GENOMIC DNA]</scope>
    <source>
        <strain evidence="3">PS312</strain>
    </source>
</reference>
<accession>A0A8R1V2K3</accession>
<name>A0A2A6BIA4_PRIPA</name>
<organism evidence="2 3">
    <name type="scientific">Pristionchus pacificus</name>
    <name type="common">Parasitic nematode worm</name>
    <dbReference type="NCBI Taxonomy" id="54126"/>
    <lineage>
        <taxon>Eukaryota</taxon>
        <taxon>Metazoa</taxon>
        <taxon>Ecdysozoa</taxon>
        <taxon>Nematoda</taxon>
        <taxon>Chromadorea</taxon>
        <taxon>Rhabditida</taxon>
        <taxon>Rhabditina</taxon>
        <taxon>Diplogasteromorpha</taxon>
        <taxon>Diplogasteroidea</taxon>
        <taxon>Neodiplogasteridae</taxon>
        <taxon>Pristionchus</taxon>
    </lineage>
</organism>
<dbReference type="EnsemblMetazoa" id="PPA46370.1">
    <property type="protein sequence ID" value="PPA46370.1"/>
    <property type="gene ID" value="WBGene00284739"/>
</dbReference>
<dbReference type="Proteomes" id="UP000005239">
    <property type="component" value="Unassembled WGS sequence"/>
</dbReference>
<evidence type="ECO:0000313" key="3">
    <source>
        <dbReference type="Proteomes" id="UP000005239"/>
    </source>
</evidence>
<accession>A0A2A6BIA4</accession>
<proteinExistence type="predicted"/>
<protein>
    <submittedName>
        <fullName evidence="2">Uncharacterized protein</fullName>
    </submittedName>
</protein>
<sequence length="69" mass="8152">MLSRRSDRAKEHFLLCNSRARRWEFKSIALLSEEREGSIRPCVSSEEETALSPVEEGEMRGREKWNRDL</sequence>
<evidence type="ECO:0000313" key="2">
    <source>
        <dbReference type="EnsemblMetazoa" id="PPA46370.1"/>
    </source>
</evidence>
<feature type="compositionally biased region" description="Basic and acidic residues" evidence="1">
    <location>
        <begin position="57"/>
        <end position="69"/>
    </location>
</feature>
<evidence type="ECO:0000256" key="1">
    <source>
        <dbReference type="SAM" id="MobiDB-lite"/>
    </source>
</evidence>
<feature type="region of interest" description="Disordered" evidence="1">
    <location>
        <begin position="42"/>
        <end position="69"/>
    </location>
</feature>